<dbReference type="PANTHER" id="PTHR24047">
    <property type="entry name" value="FI01909P-RELATED"/>
    <property type="match status" value="1"/>
</dbReference>
<evidence type="ECO:0000313" key="1">
    <source>
        <dbReference type="EMBL" id="KRG01050.1"/>
    </source>
</evidence>
<gene>
    <name evidence="1" type="primary">Dmoj\GI26262</name>
    <name evidence="1" type="ORF">Dmoj_GI26262</name>
</gene>
<organism evidence="1 2">
    <name type="scientific">Drosophila mojavensis</name>
    <name type="common">Fruit fly</name>
    <dbReference type="NCBI Taxonomy" id="7230"/>
    <lineage>
        <taxon>Eukaryota</taxon>
        <taxon>Metazoa</taxon>
        <taxon>Ecdysozoa</taxon>
        <taxon>Arthropoda</taxon>
        <taxon>Hexapoda</taxon>
        <taxon>Insecta</taxon>
        <taxon>Pterygota</taxon>
        <taxon>Neoptera</taxon>
        <taxon>Endopterygota</taxon>
        <taxon>Diptera</taxon>
        <taxon>Brachycera</taxon>
        <taxon>Muscomorpha</taxon>
        <taxon>Ephydroidea</taxon>
        <taxon>Drosophilidae</taxon>
        <taxon>Drosophila</taxon>
    </lineage>
</organism>
<dbReference type="PANTHER" id="PTHR24047:SF29">
    <property type="entry name" value="EATER-RELATED"/>
    <property type="match status" value="1"/>
</dbReference>
<evidence type="ECO:0008006" key="3">
    <source>
        <dbReference type="Google" id="ProtNLM"/>
    </source>
</evidence>
<keyword evidence="2" id="KW-1185">Reference proteome</keyword>
<protein>
    <recommendedName>
        <fullName evidence="3">EGF-like domain-containing protein</fullName>
    </recommendedName>
</protein>
<dbReference type="InterPro" id="IPR053255">
    <property type="entry name" value="EGF-like_domain"/>
</dbReference>
<dbReference type="Gene3D" id="2.10.25.10">
    <property type="entry name" value="Laminin"/>
    <property type="match status" value="2"/>
</dbReference>
<reference evidence="1 2" key="1">
    <citation type="journal article" date="2007" name="Nature">
        <title>Evolution of genes and genomes on the Drosophila phylogeny.</title>
        <authorList>
            <consortium name="Drosophila 12 Genomes Consortium"/>
            <person name="Clark A.G."/>
            <person name="Eisen M.B."/>
            <person name="Smith D.R."/>
            <person name="Bergman C.M."/>
            <person name="Oliver B."/>
            <person name="Markow T.A."/>
            <person name="Kaufman T.C."/>
            <person name="Kellis M."/>
            <person name="Gelbart W."/>
            <person name="Iyer V.N."/>
            <person name="Pollard D.A."/>
            <person name="Sackton T.B."/>
            <person name="Larracuente A.M."/>
            <person name="Singh N.D."/>
            <person name="Abad J.P."/>
            <person name="Abt D.N."/>
            <person name="Adryan B."/>
            <person name="Aguade M."/>
            <person name="Akashi H."/>
            <person name="Anderson W.W."/>
            <person name="Aquadro C.F."/>
            <person name="Ardell D.H."/>
            <person name="Arguello R."/>
            <person name="Artieri C.G."/>
            <person name="Barbash D.A."/>
            <person name="Barker D."/>
            <person name="Barsanti P."/>
            <person name="Batterham P."/>
            <person name="Batzoglou S."/>
            <person name="Begun D."/>
            <person name="Bhutkar A."/>
            <person name="Blanco E."/>
            <person name="Bosak S.A."/>
            <person name="Bradley R.K."/>
            <person name="Brand A.D."/>
            <person name="Brent M.R."/>
            <person name="Brooks A.N."/>
            <person name="Brown R.H."/>
            <person name="Butlin R.K."/>
            <person name="Caggese C."/>
            <person name="Calvi B.R."/>
            <person name="Bernardo de Carvalho A."/>
            <person name="Caspi A."/>
            <person name="Castrezana S."/>
            <person name="Celniker S.E."/>
            <person name="Chang J.L."/>
            <person name="Chapple C."/>
            <person name="Chatterji S."/>
            <person name="Chinwalla A."/>
            <person name="Civetta A."/>
            <person name="Clifton S.W."/>
            <person name="Comeron J.M."/>
            <person name="Costello J.C."/>
            <person name="Coyne J.A."/>
            <person name="Daub J."/>
            <person name="David R.G."/>
            <person name="Delcher A.L."/>
            <person name="Delehaunty K."/>
            <person name="Do C.B."/>
            <person name="Ebling H."/>
            <person name="Edwards K."/>
            <person name="Eickbush T."/>
            <person name="Evans J.D."/>
            <person name="Filipski A."/>
            <person name="Findeiss S."/>
            <person name="Freyhult E."/>
            <person name="Fulton L."/>
            <person name="Fulton R."/>
            <person name="Garcia A.C."/>
            <person name="Gardiner A."/>
            <person name="Garfield D.A."/>
            <person name="Garvin B.E."/>
            <person name="Gibson G."/>
            <person name="Gilbert D."/>
            <person name="Gnerre S."/>
            <person name="Godfrey J."/>
            <person name="Good R."/>
            <person name="Gotea V."/>
            <person name="Gravely B."/>
            <person name="Greenberg A.J."/>
            <person name="Griffiths-Jones S."/>
            <person name="Gross S."/>
            <person name="Guigo R."/>
            <person name="Gustafson E.A."/>
            <person name="Haerty W."/>
            <person name="Hahn M.W."/>
            <person name="Halligan D.L."/>
            <person name="Halpern A.L."/>
            <person name="Halter G.M."/>
            <person name="Han M.V."/>
            <person name="Heger A."/>
            <person name="Hillier L."/>
            <person name="Hinrichs A.S."/>
            <person name="Holmes I."/>
            <person name="Hoskins R.A."/>
            <person name="Hubisz M.J."/>
            <person name="Hultmark D."/>
            <person name="Huntley M.A."/>
            <person name="Jaffe D.B."/>
            <person name="Jagadeeshan S."/>
            <person name="Jeck W.R."/>
            <person name="Johnson J."/>
            <person name="Jones C.D."/>
            <person name="Jordan W.C."/>
            <person name="Karpen G.H."/>
            <person name="Kataoka E."/>
            <person name="Keightley P.D."/>
            <person name="Kheradpour P."/>
            <person name="Kirkness E.F."/>
            <person name="Koerich L.B."/>
            <person name="Kristiansen K."/>
            <person name="Kudrna D."/>
            <person name="Kulathinal R.J."/>
            <person name="Kumar S."/>
            <person name="Kwok R."/>
            <person name="Lander E."/>
            <person name="Langley C.H."/>
            <person name="Lapoint R."/>
            <person name="Lazzaro B.P."/>
            <person name="Lee S.J."/>
            <person name="Levesque L."/>
            <person name="Li R."/>
            <person name="Lin C.F."/>
            <person name="Lin M.F."/>
            <person name="Lindblad-Toh K."/>
            <person name="Llopart A."/>
            <person name="Long M."/>
            <person name="Low L."/>
            <person name="Lozovsky E."/>
            <person name="Lu J."/>
            <person name="Luo M."/>
            <person name="Machado C.A."/>
            <person name="Makalowski W."/>
            <person name="Marzo M."/>
            <person name="Matsuda M."/>
            <person name="Matzkin L."/>
            <person name="McAllister B."/>
            <person name="McBride C.S."/>
            <person name="McKernan B."/>
            <person name="McKernan K."/>
            <person name="Mendez-Lago M."/>
            <person name="Minx P."/>
            <person name="Mollenhauer M.U."/>
            <person name="Montooth K."/>
            <person name="Mount S.M."/>
            <person name="Mu X."/>
            <person name="Myers E."/>
            <person name="Negre B."/>
            <person name="Newfeld S."/>
            <person name="Nielsen R."/>
            <person name="Noor M.A."/>
            <person name="O'Grady P."/>
            <person name="Pachter L."/>
            <person name="Papaceit M."/>
            <person name="Parisi M.J."/>
            <person name="Parisi M."/>
            <person name="Parts L."/>
            <person name="Pedersen J.S."/>
            <person name="Pesole G."/>
            <person name="Phillippy A.M."/>
            <person name="Ponting C.P."/>
            <person name="Pop M."/>
            <person name="Porcelli D."/>
            <person name="Powell J.R."/>
            <person name="Prohaska S."/>
            <person name="Pruitt K."/>
            <person name="Puig M."/>
            <person name="Quesneville H."/>
            <person name="Ram K.R."/>
            <person name="Rand D."/>
            <person name="Rasmussen M.D."/>
            <person name="Reed L.K."/>
            <person name="Reenan R."/>
            <person name="Reily A."/>
            <person name="Remington K.A."/>
            <person name="Rieger T.T."/>
            <person name="Ritchie M.G."/>
            <person name="Robin C."/>
            <person name="Rogers Y.H."/>
            <person name="Rohde C."/>
            <person name="Rozas J."/>
            <person name="Rubenfield M.J."/>
            <person name="Ruiz A."/>
            <person name="Russo S."/>
            <person name="Salzberg S.L."/>
            <person name="Sanchez-Gracia A."/>
            <person name="Saranga D.J."/>
            <person name="Sato H."/>
            <person name="Schaeffer S.W."/>
            <person name="Schatz M.C."/>
            <person name="Schlenke T."/>
            <person name="Schwartz R."/>
            <person name="Segarra C."/>
            <person name="Singh R.S."/>
            <person name="Sirot L."/>
            <person name="Sirota M."/>
            <person name="Sisneros N.B."/>
            <person name="Smith C.D."/>
            <person name="Smith T.F."/>
            <person name="Spieth J."/>
            <person name="Stage D.E."/>
            <person name="Stark A."/>
            <person name="Stephan W."/>
            <person name="Strausberg R.L."/>
            <person name="Strempel S."/>
            <person name="Sturgill D."/>
            <person name="Sutton G."/>
            <person name="Sutton G.G."/>
            <person name="Tao W."/>
            <person name="Teichmann S."/>
            <person name="Tobari Y.N."/>
            <person name="Tomimura Y."/>
            <person name="Tsolas J.M."/>
            <person name="Valente V.L."/>
            <person name="Venter E."/>
            <person name="Venter J.C."/>
            <person name="Vicario S."/>
            <person name="Vieira F.G."/>
            <person name="Vilella A.J."/>
            <person name="Villasante A."/>
            <person name="Walenz B."/>
            <person name="Wang J."/>
            <person name="Wasserman M."/>
            <person name="Watts T."/>
            <person name="Wilson D."/>
            <person name="Wilson R.K."/>
            <person name="Wing R.A."/>
            <person name="Wolfner M.F."/>
            <person name="Wong A."/>
            <person name="Wong G.K."/>
            <person name="Wu C.I."/>
            <person name="Wu G."/>
            <person name="Yamamoto D."/>
            <person name="Yang H.P."/>
            <person name="Yang S.P."/>
            <person name="Yorke J.A."/>
            <person name="Yoshida K."/>
            <person name="Zdobnov E."/>
            <person name="Zhang P."/>
            <person name="Zhang Y."/>
            <person name="Zimin A.V."/>
            <person name="Baldwin J."/>
            <person name="Abdouelleil A."/>
            <person name="Abdulkadir J."/>
            <person name="Abebe A."/>
            <person name="Abera B."/>
            <person name="Abreu J."/>
            <person name="Acer S.C."/>
            <person name="Aftuck L."/>
            <person name="Alexander A."/>
            <person name="An P."/>
            <person name="Anderson E."/>
            <person name="Anderson S."/>
            <person name="Arachi H."/>
            <person name="Azer M."/>
            <person name="Bachantsang P."/>
            <person name="Barry A."/>
            <person name="Bayul T."/>
            <person name="Berlin A."/>
            <person name="Bessette D."/>
            <person name="Bloom T."/>
            <person name="Blye J."/>
            <person name="Boguslavskiy L."/>
            <person name="Bonnet C."/>
            <person name="Boukhgalter B."/>
            <person name="Bourzgui I."/>
            <person name="Brown A."/>
            <person name="Cahill P."/>
            <person name="Channer S."/>
            <person name="Cheshatsang Y."/>
            <person name="Chuda L."/>
            <person name="Citroen M."/>
            <person name="Collymore A."/>
            <person name="Cooke P."/>
            <person name="Costello M."/>
            <person name="D'Aco K."/>
            <person name="Daza R."/>
            <person name="De Haan G."/>
            <person name="DeGray S."/>
            <person name="DeMaso C."/>
            <person name="Dhargay N."/>
            <person name="Dooley K."/>
            <person name="Dooley E."/>
            <person name="Doricent M."/>
            <person name="Dorje P."/>
            <person name="Dorjee K."/>
            <person name="Dupes A."/>
            <person name="Elong R."/>
            <person name="Falk J."/>
            <person name="Farina A."/>
            <person name="Faro S."/>
            <person name="Ferguson D."/>
            <person name="Fisher S."/>
            <person name="Foley C.D."/>
            <person name="Franke A."/>
            <person name="Friedrich D."/>
            <person name="Gadbois L."/>
            <person name="Gearin G."/>
            <person name="Gearin C.R."/>
            <person name="Giannoukos G."/>
            <person name="Goode T."/>
            <person name="Graham J."/>
            <person name="Grandbois E."/>
            <person name="Grewal S."/>
            <person name="Gyaltsen K."/>
            <person name="Hafez N."/>
            <person name="Hagos B."/>
            <person name="Hall J."/>
            <person name="Henson C."/>
            <person name="Hollinger A."/>
            <person name="Honan T."/>
            <person name="Huard M.D."/>
            <person name="Hughes L."/>
            <person name="Hurhula B."/>
            <person name="Husby M.E."/>
            <person name="Kamat A."/>
            <person name="Kanga B."/>
            <person name="Kashin S."/>
            <person name="Khazanovich D."/>
            <person name="Kisner P."/>
            <person name="Lance K."/>
            <person name="Lara M."/>
            <person name="Lee W."/>
            <person name="Lennon N."/>
            <person name="Letendre F."/>
            <person name="LeVine R."/>
            <person name="Lipovsky A."/>
            <person name="Liu X."/>
            <person name="Liu J."/>
            <person name="Liu S."/>
            <person name="Lokyitsang T."/>
            <person name="Lokyitsang Y."/>
            <person name="Lubonja R."/>
            <person name="Lui A."/>
            <person name="MacDonald P."/>
            <person name="Magnisalis V."/>
            <person name="Maru K."/>
            <person name="Matthews C."/>
            <person name="McCusker W."/>
            <person name="McDonough S."/>
            <person name="Mehta T."/>
            <person name="Meldrim J."/>
            <person name="Meneus L."/>
            <person name="Mihai O."/>
            <person name="Mihalev A."/>
            <person name="Mihova T."/>
            <person name="Mittelman R."/>
            <person name="Mlenga V."/>
            <person name="Montmayeur A."/>
            <person name="Mulrain L."/>
            <person name="Navidi A."/>
            <person name="Naylor J."/>
            <person name="Negash T."/>
            <person name="Nguyen T."/>
            <person name="Nguyen N."/>
            <person name="Nicol R."/>
            <person name="Norbu C."/>
            <person name="Norbu N."/>
            <person name="Novod N."/>
            <person name="O'Neill B."/>
            <person name="Osman S."/>
            <person name="Markiewicz E."/>
            <person name="Oyono O.L."/>
            <person name="Patti C."/>
            <person name="Phunkhang P."/>
            <person name="Pierre F."/>
            <person name="Priest M."/>
            <person name="Raghuraman S."/>
            <person name="Rege F."/>
            <person name="Reyes R."/>
            <person name="Rise C."/>
            <person name="Rogov P."/>
            <person name="Ross K."/>
            <person name="Ryan E."/>
            <person name="Settipalli S."/>
            <person name="Shea T."/>
            <person name="Sherpa N."/>
            <person name="Shi L."/>
            <person name="Shih D."/>
            <person name="Sparrow T."/>
            <person name="Spaulding J."/>
            <person name="Stalker J."/>
            <person name="Stange-Thomann N."/>
            <person name="Stavropoulos S."/>
            <person name="Stone C."/>
            <person name="Strader C."/>
            <person name="Tesfaye S."/>
            <person name="Thomson T."/>
            <person name="Thoulutsang Y."/>
            <person name="Thoulutsang D."/>
            <person name="Topham K."/>
            <person name="Topping I."/>
            <person name="Tsamla T."/>
            <person name="Vassiliev H."/>
            <person name="Vo A."/>
            <person name="Wangchuk T."/>
            <person name="Wangdi T."/>
            <person name="Weiand M."/>
            <person name="Wilkinson J."/>
            <person name="Wilson A."/>
            <person name="Yadav S."/>
            <person name="Young G."/>
            <person name="Yu Q."/>
            <person name="Zembek L."/>
            <person name="Zhong D."/>
            <person name="Zimmer A."/>
            <person name="Zwirko Z."/>
            <person name="Jaffe D.B."/>
            <person name="Alvarez P."/>
            <person name="Brockman W."/>
            <person name="Butler J."/>
            <person name="Chin C."/>
            <person name="Gnerre S."/>
            <person name="Grabherr M."/>
            <person name="Kleber M."/>
            <person name="Mauceli E."/>
            <person name="MacCallum I."/>
        </authorList>
    </citation>
    <scope>NUCLEOTIDE SEQUENCE [LARGE SCALE GENOMIC DNA]</scope>
    <source>
        <strain evidence="2">Tucson 15081-1352.22</strain>
    </source>
</reference>
<accession>A0A0Q9X5B2</accession>
<dbReference type="EMBL" id="CH933806">
    <property type="protein sequence ID" value="KRG01050.1"/>
    <property type="molecule type" value="Genomic_DNA"/>
</dbReference>
<dbReference type="SMR" id="A0A0Q9X5B2"/>
<sequence length="65" mass="6855">MNECVPVCKDGCVNGRCSASNDCECQPGYVKVSSSMCLPDCPNGCKNGFCSAPGKYSCNEGYFPV</sequence>
<name>A0A0Q9X5B2_DROMO</name>
<dbReference type="AlphaFoldDB" id="A0A0Q9X5B2"/>
<proteinExistence type="predicted"/>
<dbReference type="KEGG" id="dmo:Dmoj_GI26262"/>
<dbReference type="InParanoid" id="A0A0Q9X5B2"/>
<dbReference type="Proteomes" id="UP000009192">
    <property type="component" value="Unassembled WGS sequence"/>
</dbReference>
<evidence type="ECO:0000313" key="2">
    <source>
        <dbReference type="Proteomes" id="UP000009192"/>
    </source>
</evidence>